<keyword evidence="9 12" id="KW-0368">Histidine biosynthesis</keyword>
<dbReference type="GO" id="GO:0000105">
    <property type="term" value="P:L-histidine biosynthetic process"/>
    <property type="evidence" value="ECO:0007669"/>
    <property type="project" value="UniProtKB-UniRule"/>
</dbReference>
<keyword evidence="7 12" id="KW-0963">Cytoplasm</keyword>
<sequence>MLVIPAIDLRGGRCVRLVEGRPDKETVYSGDPVTVARRWEAAGAKMLHVVDLDGAFAGRPAHLPLIREIVAAVAIPVQVGGGIRDRAAVEAALACGVARVILGTAAVTDTSLLRELVRDFGARVLASVDCRDGVVAVRGWESLSGVEAAAFGRQLKECGVERVVFTDIARDGTLMGPNIAAVGDFARVTGLKVIASGGVSRVEDIRALRELEEAGVEAVIIGKALYDGRLSLAEAIAAAEGKEIVS</sequence>
<evidence type="ECO:0000256" key="6">
    <source>
        <dbReference type="ARBA" id="ARBA00018464"/>
    </source>
</evidence>
<keyword evidence="8 12" id="KW-0028">Amino-acid biosynthesis</keyword>
<dbReference type="InterPro" id="IPR006063">
    <property type="entry name" value="HisA_bact_arch"/>
</dbReference>
<evidence type="ECO:0000256" key="14">
    <source>
        <dbReference type="RuleBase" id="RU003658"/>
    </source>
</evidence>
<evidence type="ECO:0000256" key="4">
    <source>
        <dbReference type="ARBA" id="ARBA00009667"/>
    </source>
</evidence>
<dbReference type="InterPro" id="IPR006062">
    <property type="entry name" value="His_biosynth"/>
</dbReference>
<comment type="caution">
    <text evidence="15">The sequence shown here is derived from an EMBL/GenBank/DDBJ whole genome shotgun (WGS) entry which is preliminary data.</text>
</comment>
<evidence type="ECO:0000256" key="2">
    <source>
        <dbReference type="ARBA" id="ARBA00004496"/>
    </source>
</evidence>
<dbReference type="PANTHER" id="PTHR43090:SF2">
    <property type="entry name" value="1-(5-PHOSPHORIBOSYL)-5-[(5-PHOSPHORIBOSYLAMINO)METHYLIDENEAMINO] IMIDAZOLE-4-CARBOXAMIDE ISOMERASE"/>
    <property type="match status" value="1"/>
</dbReference>
<keyword evidence="10 12" id="KW-0413">Isomerase</keyword>
<dbReference type="InterPro" id="IPR013785">
    <property type="entry name" value="Aldolase_TIM"/>
</dbReference>
<evidence type="ECO:0000256" key="12">
    <source>
        <dbReference type="HAMAP-Rule" id="MF_01014"/>
    </source>
</evidence>
<evidence type="ECO:0000256" key="8">
    <source>
        <dbReference type="ARBA" id="ARBA00022605"/>
    </source>
</evidence>
<comment type="pathway">
    <text evidence="3 12 14">Amino-acid biosynthesis; L-histidine biosynthesis; L-histidine from 5-phospho-alpha-D-ribose 1-diphosphate: step 4/9.</text>
</comment>
<evidence type="ECO:0000313" key="15">
    <source>
        <dbReference type="EMBL" id="RPF47074.1"/>
    </source>
</evidence>
<evidence type="ECO:0000256" key="10">
    <source>
        <dbReference type="ARBA" id="ARBA00023235"/>
    </source>
</evidence>
<evidence type="ECO:0000256" key="9">
    <source>
        <dbReference type="ARBA" id="ARBA00023102"/>
    </source>
</evidence>
<dbReference type="InterPro" id="IPR044524">
    <property type="entry name" value="Isoase_HisA-like"/>
</dbReference>
<dbReference type="Proteomes" id="UP000282654">
    <property type="component" value="Unassembled WGS sequence"/>
</dbReference>
<evidence type="ECO:0000256" key="11">
    <source>
        <dbReference type="ARBA" id="ARBA00030547"/>
    </source>
</evidence>
<dbReference type="EC" id="5.3.1.16" evidence="5 12"/>
<dbReference type="GO" id="GO:0003949">
    <property type="term" value="F:1-(5-phosphoribosyl)-5-[(5-phosphoribosylamino)methylideneamino]imidazole-4-carboxamide isomerase activity"/>
    <property type="evidence" value="ECO:0007669"/>
    <property type="project" value="UniProtKB-UniRule"/>
</dbReference>
<dbReference type="PANTHER" id="PTHR43090">
    <property type="entry name" value="1-(5-PHOSPHORIBOSYL)-5-[(5-PHOSPHORIBOSYLAMINO)METHYLIDENEAMINO] IMIDAZOLE-4-CARBOXAMIDE ISOMERASE"/>
    <property type="match status" value="1"/>
</dbReference>
<comment type="subcellular location">
    <subcellularLocation>
        <location evidence="2 12 14">Cytoplasm</location>
    </subcellularLocation>
</comment>
<dbReference type="HAMAP" id="MF_01014">
    <property type="entry name" value="HisA"/>
    <property type="match status" value="1"/>
</dbReference>
<protein>
    <recommendedName>
        <fullName evidence="6 12">1-(5-phosphoribosyl)-5-[(5-phosphoribosylamino)methylideneamino] imidazole-4-carboxamide isomerase</fullName>
        <ecNumber evidence="5 12">5.3.1.16</ecNumber>
    </recommendedName>
    <alternativeName>
        <fullName evidence="11 12">Phosphoribosylformimino-5-aminoimidazole carboxamide ribotide isomerase</fullName>
    </alternativeName>
</protein>
<dbReference type="Pfam" id="PF00977">
    <property type="entry name" value="His_biosynth"/>
    <property type="match status" value="1"/>
</dbReference>
<comment type="catalytic activity">
    <reaction evidence="1 12 14">
        <text>1-(5-phospho-beta-D-ribosyl)-5-[(5-phospho-beta-D-ribosylamino)methylideneamino]imidazole-4-carboxamide = 5-[(5-phospho-1-deoxy-D-ribulos-1-ylimino)methylamino]-1-(5-phospho-beta-D-ribosyl)imidazole-4-carboxamide</text>
        <dbReference type="Rhea" id="RHEA:15469"/>
        <dbReference type="ChEBI" id="CHEBI:58435"/>
        <dbReference type="ChEBI" id="CHEBI:58525"/>
        <dbReference type="EC" id="5.3.1.16"/>
    </reaction>
</comment>
<dbReference type="UniPathway" id="UPA00031">
    <property type="reaction ID" value="UER00009"/>
</dbReference>
<name>A0A3N5AQB7_9THEO</name>
<dbReference type="Gene3D" id="3.20.20.70">
    <property type="entry name" value="Aldolase class I"/>
    <property type="match status" value="1"/>
</dbReference>
<evidence type="ECO:0000256" key="7">
    <source>
        <dbReference type="ARBA" id="ARBA00022490"/>
    </source>
</evidence>
<dbReference type="InterPro" id="IPR011060">
    <property type="entry name" value="RibuloseP-bd_barrel"/>
</dbReference>
<evidence type="ECO:0000256" key="13">
    <source>
        <dbReference type="RuleBase" id="RU003657"/>
    </source>
</evidence>
<keyword evidence="16" id="KW-1185">Reference proteome</keyword>
<evidence type="ECO:0000256" key="1">
    <source>
        <dbReference type="ARBA" id="ARBA00000901"/>
    </source>
</evidence>
<dbReference type="AlphaFoldDB" id="A0A3N5AQB7"/>
<evidence type="ECO:0000256" key="3">
    <source>
        <dbReference type="ARBA" id="ARBA00005133"/>
    </source>
</evidence>
<reference evidence="15 16" key="1">
    <citation type="submission" date="2018-11" db="EMBL/GenBank/DDBJ databases">
        <title>Genomic Encyclopedia of Type Strains, Phase IV (KMG-IV): sequencing the most valuable type-strain genomes for metagenomic binning, comparative biology and taxonomic classification.</title>
        <authorList>
            <person name="Goeker M."/>
        </authorList>
    </citation>
    <scope>NUCLEOTIDE SEQUENCE [LARGE SCALE GENOMIC DNA]</scope>
    <source>
        <strain evidence="15 16">DSM 102936</strain>
    </source>
</reference>
<dbReference type="GO" id="GO:0005737">
    <property type="term" value="C:cytoplasm"/>
    <property type="evidence" value="ECO:0007669"/>
    <property type="project" value="UniProtKB-SubCell"/>
</dbReference>
<dbReference type="FunFam" id="3.20.20.70:FF:000009">
    <property type="entry name" value="1-(5-phosphoribosyl)-5-[(5-phosphoribosylamino)methylideneamino] imidazole-4-carboxamide isomerase"/>
    <property type="match status" value="1"/>
</dbReference>
<accession>A0A3N5AQB7</accession>
<dbReference type="OrthoDB" id="9807749at2"/>
<dbReference type="RefSeq" id="WP_123929823.1">
    <property type="nucleotide sequence ID" value="NZ_RKRE01000002.1"/>
</dbReference>
<feature type="active site" description="Proton acceptor" evidence="12">
    <location>
        <position position="8"/>
    </location>
</feature>
<dbReference type="SUPFAM" id="SSF51366">
    <property type="entry name" value="Ribulose-phoshate binding barrel"/>
    <property type="match status" value="1"/>
</dbReference>
<gene>
    <name evidence="12" type="primary">hisA</name>
    <name evidence="15" type="ORF">EDD75_1346</name>
</gene>
<organism evidence="15 16">
    <name type="scientific">Thermodesulfitimonas autotrophica</name>
    <dbReference type="NCBI Taxonomy" id="1894989"/>
    <lineage>
        <taxon>Bacteria</taxon>
        <taxon>Bacillati</taxon>
        <taxon>Bacillota</taxon>
        <taxon>Clostridia</taxon>
        <taxon>Thermoanaerobacterales</taxon>
        <taxon>Thermoanaerobacteraceae</taxon>
        <taxon>Thermodesulfitimonas</taxon>
    </lineage>
</organism>
<dbReference type="CDD" id="cd04732">
    <property type="entry name" value="HisA"/>
    <property type="match status" value="1"/>
</dbReference>
<dbReference type="NCBIfam" id="TIGR00007">
    <property type="entry name" value="1-(5-phosphoribosyl)-5-[(5-phosphoribosylamino)methylideneamino]imidazole-4-carboxamide isomerase"/>
    <property type="match status" value="1"/>
</dbReference>
<dbReference type="InterPro" id="IPR023016">
    <property type="entry name" value="HisA/PriA"/>
</dbReference>
<dbReference type="EMBL" id="RKRE01000002">
    <property type="protein sequence ID" value="RPF47074.1"/>
    <property type="molecule type" value="Genomic_DNA"/>
</dbReference>
<dbReference type="GO" id="GO:0000162">
    <property type="term" value="P:L-tryptophan biosynthetic process"/>
    <property type="evidence" value="ECO:0007669"/>
    <property type="project" value="TreeGrafter"/>
</dbReference>
<evidence type="ECO:0000256" key="5">
    <source>
        <dbReference type="ARBA" id="ARBA00012550"/>
    </source>
</evidence>
<proteinExistence type="inferred from homology"/>
<comment type="similarity">
    <text evidence="4 12 13">Belongs to the HisA/HisF family.</text>
</comment>
<evidence type="ECO:0000313" key="16">
    <source>
        <dbReference type="Proteomes" id="UP000282654"/>
    </source>
</evidence>
<feature type="active site" description="Proton donor" evidence="12">
    <location>
        <position position="129"/>
    </location>
</feature>